<dbReference type="EnsemblMetazoa" id="AQUA014307-RA">
    <property type="protein sequence ID" value="AQUA014307-PA"/>
    <property type="gene ID" value="AQUA014307"/>
</dbReference>
<reference evidence="1" key="1">
    <citation type="submission" date="2020-05" db="UniProtKB">
        <authorList>
            <consortium name="EnsemblMetazoa"/>
        </authorList>
    </citation>
    <scope>IDENTIFICATION</scope>
    <source>
        <strain evidence="1">SANGQUA</strain>
    </source>
</reference>
<sequence length="26" mass="3312">MRQVYNSKSNKTYYTLFRRFLDKKSH</sequence>
<evidence type="ECO:0000313" key="2">
    <source>
        <dbReference type="Proteomes" id="UP000076407"/>
    </source>
</evidence>
<evidence type="ECO:0000313" key="1">
    <source>
        <dbReference type="EnsemblMetazoa" id="AQUA014307-PA"/>
    </source>
</evidence>
<proteinExistence type="predicted"/>
<organism evidence="1 2">
    <name type="scientific">Anopheles quadriannulatus</name>
    <name type="common">Mosquito</name>
    <dbReference type="NCBI Taxonomy" id="34691"/>
    <lineage>
        <taxon>Eukaryota</taxon>
        <taxon>Metazoa</taxon>
        <taxon>Ecdysozoa</taxon>
        <taxon>Arthropoda</taxon>
        <taxon>Hexapoda</taxon>
        <taxon>Insecta</taxon>
        <taxon>Pterygota</taxon>
        <taxon>Neoptera</taxon>
        <taxon>Endopterygota</taxon>
        <taxon>Diptera</taxon>
        <taxon>Nematocera</taxon>
        <taxon>Culicoidea</taxon>
        <taxon>Culicidae</taxon>
        <taxon>Anophelinae</taxon>
        <taxon>Anopheles</taxon>
    </lineage>
</organism>
<accession>A0A182XR22</accession>
<dbReference type="AlphaFoldDB" id="A0A182XR22"/>
<keyword evidence="2" id="KW-1185">Reference proteome</keyword>
<dbReference type="VEuPathDB" id="VectorBase:AQUA014307"/>
<name>A0A182XR22_ANOQN</name>
<protein>
    <submittedName>
        <fullName evidence="1">Uncharacterized protein</fullName>
    </submittedName>
</protein>
<dbReference type="Proteomes" id="UP000076407">
    <property type="component" value="Unassembled WGS sequence"/>
</dbReference>